<dbReference type="Pfam" id="PF23344">
    <property type="entry name" value="ZP-N"/>
    <property type="match status" value="1"/>
</dbReference>
<organism evidence="4 5">
    <name type="scientific">Stegastes partitus</name>
    <name type="common">bicolor damselfish</name>
    <dbReference type="NCBI Taxonomy" id="144197"/>
    <lineage>
        <taxon>Eukaryota</taxon>
        <taxon>Metazoa</taxon>
        <taxon>Chordata</taxon>
        <taxon>Craniata</taxon>
        <taxon>Vertebrata</taxon>
        <taxon>Euteleostomi</taxon>
        <taxon>Actinopterygii</taxon>
        <taxon>Neopterygii</taxon>
        <taxon>Teleostei</taxon>
        <taxon>Neoteleostei</taxon>
        <taxon>Acanthomorphata</taxon>
        <taxon>Ovalentaria</taxon>
        <taxon>Pomacentridae</taxon>
        <taxon>Stegastes</taxon>
    </lineage>
</organism>
<dbReference type="InterPro" id="IPR042235">
    <property type="entry name" value="ZP-C_dom"/>
</dbReference>
<dbReference type="GO" id="GO:0031012">
    <property type="term" value="C:extracellular matrix"/>
    <property type="evidence" value="ECO:0007669"/>
    <property type="project" value="TreeGrafter"/>
</dbReference>
<dbReference type="InterPro" id="IPR001507">
    <property type="entry name" value="ZP_dom"/>
</dbReference>
<dbReference type="PANTHER" id="PTHR11576:SF3">
    <property type="entry name" value="SI:CH211-14A17.6-RELATED"/>
    <property type="match status" value="1"/>
</dbReference>
<feature type="signal peptide" evidence="2">
    <location>
        <begin position="1"/>
        <end position="22"/>
    </location>
</feature>
<dbReference type="GO" id="GO:0032190">
    <property type="term" value="F:acrosin binding"/>
    <property type="evidence" value="ECO:0007669"/>
    <property type="project" value="TreeGrafter"/>
</dbReference>
<evidence type="ECO:0000313" key="4">
    <source>
        <dbReference type="Proteomes" id="UP000694891"/>
    </source>
</evidence>
<accession>A0A9Y4JZK3</accession>
<dbReference type="Pfam" id="PF00100">
    <property type="entry name" value="Zona_pellucida"/>
    <property type="match status" value="1"/>
</dbReference>
<dbReference type="GO" id="GO:0035803">
    <property type="term" value="P:egg coat formation"/>
    <property type="evidence" value="ECO:0007669"/>
    <property type="project" value="TreeGrafter"/>
</dbReference>
<dbReference type="PROSITE" id="PS51034">
    <property type="entry name" value="ZP_2"/>
    <property type="match status" value="1"/>
</dbReference>
<dbReference type="Gene3D" id="2.60.40.3210">
    <property type="entry name" value="Zona pellucida, ZP-N domain"/>
    <property type="match status" value="1"/>
</dbReference>
<keyword evidence="4" id="KW-1185">Reference proteome</keyword>
<dbReference type="GO" id="GO:2000344">
    <property type="term" value="P:positive regulation of acrosome reaction"/>
    <property type="evidence" value="ECO:0007669"/>
    <property type="project" value="TreeGrafter"/>
</dbReference>
<name>A0A9Y4JZK3_9TELE</name>
<feature type="domain" description="ZP" evidence="3">
    <location>
        <begin position="27"/>
        <end position="274"/>
    </location>
</feature>
<dbReference type="SMART" id="SM00241">
    <property type="entry name" value="ZP"/>
    <property type="match status" value="1"/>
</dbReference>
<dbReference type="FunFam" id="2.60.40.4100:FF:000002">
    <property type="entry name" value="Zona pellucida sperm-binding protein 3"/>
    <property type="match status" value="1"/>
</dbReference>
<reference evidence="5" key="1">
    <citation type="submission" date="2025-08" db="UniProtKB">
        <authorList>
            <consortium name="RefSeq"/>
        </authorList>
    </citation>
    <scope>IDENTIFICATION</scope>
</reference>
<dbReference type="Gene3D" id="2.60.40.4100">
    <property type="entry name" value="Zona pellucida, ZP-C domain"/>
    <property type="match status" value="1"/>
</dbReference>
<dbReference type="GO" id="GO:0007339">
    <property type="term" value="P:binding of sperm to zona pellucida"/>
    <property type="evidence" value="ECO:0007669"/>
    <property type="project" value="TreeGrafter"/>
</dbReference>
<dbReference type="InterPro" id="IPR055356">
    <property type="entry name" value="ZP-N"/>
</dbReference>
<sequence>MVTHLYLGVIVLAVFATTVANADIKFECGKNSVSVTWKISPELVPYAARLFLGNCMPSELQVLPTGAGEAKFNYRFDDCKFKKMMKGKHIIYQNELSYRPQAKSKPAVFVFPIKCIYKRPEGWVPPFLNPGSGVSDGHSGLVFHMALLNEQMTGIAKTNIITLGSFMPIWAAVEQKSHQPLLLLMEECVAATTAELHYGSQVYPLISNKGCLLESVRGSSKFLPRYHSSAIILHLQSFKFGLGEEVYIHCKLVAWDPERLDETKKACHFVKEKASWELLDDPPQSSLCSCCDSTCKSRSKRGVHWASDSLSHNSVVGPLIIVDRSDTKANSTLVGSGSAADVQVQ</sequence>
<dbReference type="RefSeq" id="XP_008284239.1">
    <property type="nucleotide sequence ID" value="XM_008286017.1"/>
</dbReference>
<dbReference type="InterPro" id="IPR055355">
    <property type="entry name" value="ZP-C"/>
</dbReference>
<evidence type="ECO:0000256" key="1">
    <source>
        <dbReference type="ARBA" id="ARBA00023157"/>
    </source>
</evidence>
<evidence type="ECO:0000256" key="2">
    <source>
        <dbReference type="SAM" id="SignalP"/>
    </source>
</evidence>
<feature type="chain" id="PRO_5041233974" evidence="2">
    <location>
        <begin position="23"/>
        <end position="345"/>
    </location>
</feature>
<gene>
    <name evidence="5" type="primary">LOC103360312</name>
</gene>
<protein>
    <submittedName>
        <fullName evidence="5">Zona pellucida sperm-binding protein 3-like</fullName>
    </submittedName>
</protein>
<keyword evidence="1" id="KW-1015">Disulfide bond</keyword>
<evidence type="ECO:0000259" key="3">
    <source>
        <dbReference type="PROSITE" id="PS51034"/>
    </source>
</evidence>
<dbReference type="PANTHER" id="PTHR11576">
    <property type="entry name" value="ZONA PELLUCIDA SPERM-BINDING PROTEIN 3"/>
    <property type="match status" value="1"/>
</dbReference>
<dbReference type="AlphaFoldDB" id="A0A9Y4JZK3"/>
<evidence type="ECO:0000313" key="5">
    <source>
        <dbReference type="RefSeq" id="XP_008284239.1"/>
    </source>
</evidence>
<dbReference type="Proteomes" id="UP000694891">
    <property type="component" value="Unplaced"/>
</dbReference>
<dbReference type="GeneID" id="103360312"/>
<keyword evidence="2" id="KW-0732">Signal</keyword>
<proteinExistence type="predicted"/>